<feature type="non-terminal residue" evidence="1">
    <location>
        <position position="1"/>
    </location>
</feature>
<dbReference type="EMBL" id="GECZ01008608">
    <property type="protein sequence ID" value="JAS61161.1"/>
    <property type="molecule type" value="Transcribed_RNA"/>
</dbReference>
<evidence type="ECO:0000313" key="1">
    <source>
        <dbReference type="EMBL" id="JAS61161.1"/>
    </source>
</evidence>
<sequence>RNRYQEQKNSLNVETRHRPSLTQFPRKKRENFIIGQSDVDGNLTSSDRKKFLFVSRMAPKISCESVKSFMQGKIEANYVVEKLQSKYPDEYSSFKIGVPVDLFEDIYNPKFWPKKSYIAVYKHKIKKNNLNSTPELLNSQDTCMQSGT</sequence>
<accession>A0A1B6GFH1</accession>
<reference evidence="1" key="1">
    <citation type="submission" date="2015-11" db="EMBL/GenBank/DDBJ databases">
        <title>De novo transcriptome assembly of four potential Pierce s Disease insect vectors from Arizona vineyards.</title>
        <authorList>
            <person name="Tassone E.E."/>
        </authorList>
    </citation>
    <scope>NUCLEOTIDE SEQUENCE</scope>
</reference>
<organism evidence="1">
    <name type="scientific">Cuerna arida</name>
    <dbReference type="NCBI Taxonomy" id="1464854"/>
    <lineage>
        <taxon>Eukaryota</taxon>
        <taxon>Metazoa</taxon>
        <taxon>Ecdysozoa</taxon>
        <taxon>Arthropoda</taxon>
        <taxon>Hexapoda</taxon>
        <taxon>Insecta</taxon>
        <taxon>Pterygota</taxon>
        <taxon>Neoptera</taxon>
        <taxon>Paraneoptera</taxon>
        <taxon>Hemiptera</taxon>
        <taxon>Auchenorrhyncha</taxon>
        <taxon>Membracoidea</taxon>
        <taxon>Cicadellidae</taxon>
        <taxon>Cicadellinae</taxon>
        <taxon>Proconiini</taxon>
        <taxon>Cuerna</taxon>
    </lineage>
</organism>
<protein>
    <submittedName>
        <fullName evidence="1">Uncharacterized protein</fullName>
    </submittedName>
</protein>
<dbReference type="AlphaFoldDB" id="A0A1B6GFH1"/>
<name>A0A1B6GFH1_9HEMI</name>
<gene>
    <name evidence="1" type="ORF">g.3368</name>
</gene>
<proteinExistence type="predicted"/>